<feature type="compositionally biased region" description="Low complexity" evidence="1">
    <location>
        <begin position="197"/>
        <end position="218"/>
    </location>
</feature>
<dbReference type="KEGG" id="sre:PTSG_07595"/>
<dbReference type="GeneID" id="16071953"/>
<proteinExistence type="predicted"/>
<evidence type="ECO:0000256" key="1">
    <source>
        <dbReference type="SAM" id="MobiDB-lite"/>
    </source>
</evidence>
<name>F2UH80_SALR5</name>
<dbReference type="InParanoid" id="F2UH80"/>
<evidence type="ECO:0000313" key="2">
    <source>
        <dbReference type="EMBL" id="EGD76479.1"/>
    </source>
</evidence>
<reference evidence="2" key="1">
    <citation type="submission" date="2009-08" db="EMBL/GenBank/DDBJ databases">
        <title>Annotation of Salpingoeca rosetta.</title>
        <authorList>
            <consortium name="The Broad Institute Genome Sequencing Platform"/>
            <person name="Russ C."/>
            <person name="Cuomo C."/>
            <person name="Burger G."/>
            <person name="Gray M.W."/>
            <person name="Holland P.W.H."/>
            <person name="King N."/>
            <person name="Lang F.B.F."/>
            <person name="Roger A.J."/>
            <person name="Ruiz-Trillo I."/>
            <person name="Young S.K."/>
            <person name="Zeng Q."/>
            <person name="Gargeya S."/>
            <person name="Alvarado L."/>
            <person name="Berlin A."/>
            <person name="Chapman S.B."/>
            <person name="Chen Z."/>
            <person name="Freedman E."/>
            <person name="Gellesch M."/>
            <person name="Goldberg J."/>
            <person name="Griggs A."/>
            <person name="Gujja S."/>
            <person name="Heilman E."/>
            <person name="Heiman D."/>
            <person name="Howarth C."/>
            <person name="Mehta T."/>
            <person name="Neiman D."/>
            <person name="Pearson M."/>
            <person name="Roberts A."/>
            <person name="Saif S."/>
            <person name="Shea T."/>
            <person name="Shenoy N."/>
            <person name="Sisk P."/>
            <person name="Stolte C."/>
            <person name="Sykes S."/>
            <person name="White J."/>
            <person name="Yandava C."/>
            <person name="Haas B."/>
            <person name="Nusbaum C."/>
            <person name="Birren B."/>
        </authorList>
    </citation>
    <scope>NUCLEOTIDE SEQUENCE [LARGE SCALE GENOMIC DNA]</scope>
    <source>
        <strain evidence="2">ATCC 50818</strain>
    </source>
</reference>
<feature type="compositionally biased region" description="Polar residues" evidence="1">
    <location>
        <begin position="1"/>
        <end position="17"/>
    </location>
</feature>
<dbReference type="RefSeq" id="XP_004991393.1">
    <property type="nucleotide sequence ID" value="XM_004991336.1"/>
</dbReference>
<gene>
    <name evidence="2" type="ORF">PTSG_07595</name>
</gene>
<evidence type="ECO:0000313" key="3">
    <source>
        <dbReference type="Proteomes" id="UP000007799"/>
    </source>
</evidence>
<feature type="region of interest" description="Disordered" evidence="1">
    <location>
        <begin position="195"/>
        <end position="224"/>
    </location>
</feature>
<accession>F2UH80</accession>
<feature type="region of interest" description="Disordered" evidence="1">
    <location>
        <begin position="1"/>
        <end position="24"/>
    </location>
</feature>
<dbReference type="EMBL" id="GL832974">
    <property type="protein sequence ID" value="EGD76479.1"/>
    <property type="molecule type" value="Genomic_DNA"/>
</dbReference>
<protein>
    <submittedName>
        <fullName evidence="2">Uncharacterized protein</fullName>
    </submittedName>
</protein>
<dbReference type="Proteomes" id="UP000007799">
    <property type="component" value="Unassembled WGS sequence"/>
</dbReference>
<sequence>MGGTPSAETTPTKQGMTKESPARLTIPFLEPLTPRRPPPAAQMHALLDSNHKKRKVIRNGLADRLMRRLNFHSSELNFWLHSQQQLSREKSLHAAAEDVCLEVLQIARQHGCAICKCHVLFGGIPRTHVFLHMPARTEHRVKPAPGMVLQVRPPWKEHVTRDDRVVLFDAVYIRARERPTAEELEVAASCHLQLADSSQENNNSSSGGSSNHSSNAHSQHAHPT</sequence>
<dbReference type="AlphaFoldDB" id="F2UH80"/>
<keyword evidence="3" id="KW-1185">Reference proteome</keyword>
<organism evidence="3">
    <name type="scientific">Salpingoeca rosetta (strain ATCC 50818 / BSB-021)</name>
    <dbReference type="NCBI Taxonomy" id="946362"/>
    <lineage>
        <taxon>Eukaryota</taxon>
        <taxon>Choanoflagellata</taxon>
        <taxon>Craspedida</taxon>
        <taxon>Salpingoecidae</taxon>
        <taxon>Salpingoeca</taxon>
    </lineage>
</organism>